<dbReference type="SUPFAM" id="SSF46894">
    <property type="entry name" value="C-terminal effector domain of the bipartite response regulators"/>
    <property type="match status" value="1"/>
</dbReference>
<dbReference type="InterPro" id="IPR016032">
    <property type="entry name" value="Sig_transdc_resp-reg_C-effctor"/>
</dbReference>
<dbReference type="SMART" id="SM00421">
    <property type="entry name" value="HTH_LUXR"/>
    <property type="match status" value="1"/>
</dbReference>
<dbReference type="Pfam" id="PF00196">
    <property type="entry name" value="GerE"/>
    <property type="match status" value="1"/>
</dbReference>
<keyword evidence="1" id="KW-0238">DNA-binding</keyword>
<dbReference type="InterPro" id="IPR000792">
    <property type="entry name" value="Tscrpt_reg_LuxR_C"/>
</dbReference>
<sequence length="75" mass="8443">MNQHVALHNTLGLISRRECSIIACLADGDTNKQIGEKTGLSETAVQQYLHNLMIKQGVRHSYELISWAYLNGFLK</sequence>
<protein>
    <recommendedName>
        <fullName evidence="2">HTH luxR-type domain-containing protein</fullName>
    </recommendedName>
</protein>
<dbReference type="Proteomes" id="UP001500552">
    <property type="component" value="Unassembled WGS sequence"/>
</dbReference>
<dbReference type="PANTHER" id="PTHR43214">
    <property type="entry name" value="TWO-COMPONENT RESPONSE REGULATOR"/>
    <property type="match status" value="1"/>
</dbReference>
<evidence type="ECO:0000313" key="4">
    <source>
        <dbReference type="Proteomes" id="UP001500552"/>
    </source>
</evidence>
<evidence type="ECO:0000259" key="2">
    <source>
        <dbReference type="PROSITE" id="PS50043"/>
    </source>
</evidence>
<dbReference type="PROSITE" id="PS50043">
    <property type="entry name" value="HTH_LUXR_2"/>
    <property type="match status" value="1"/>
</dbReference>
<dbReference type="RefSeq" id="WP_345156422.1">
    <property type="nucleotide sequence ID" value="NZ_BAABHC010000002.1"/>
</dbReference>
<name>A0ABP8L867_9BACT</name>
<evidence type="ECO:0000313" key="3">
    <source>
        <dbReference type="EMBL" id="GAA4424080.1"/>
    </source>
</evidence>
<keyword evidence="4" id="KW-1185">Reference proteome</keyword>
<comment type="caution">
    <text evidence="3">The sequence shown here is derived from an EMBL/GenBank/DDBJ whole genome shotgun (WGS) entry which is preliminary data.</text>
</comment>
<dbReference type="InterPro" id="IPR039420">
    <property type="entry name" value="WalR-like"/>
</dbReference>
<gene>
    <name evidence="3" type="ORF">GCM10023188_03480</name>
</gene>
<reference evidence="4" key="1">
    <citation type="journal article" date="2019" name="Int. J. Syst. Evol. Microbiol.">
        <title>The Global Catalogue of Microorganisms (GCM) 10K type strain sequencing project: providing services to taxonomists for standard genome sequencing and annotation.</title>
        <authorList>
            <consortium name="The Broad Institute Genomics Platform"/>
            <consortium name="The Broad Institute Genome Sequencing Center for Infectious Disease"/>
            <person name="Wu L."/>
            <person name="Ma J."/>
        </authorList>
    </citation>
    <scope>NUCLEOTIDE SEQUENCE [LARGE SCALE GENOMIC DNA]</scope>
    <source>
        <strain evidence="4">JCM 17926</strain>
    </source>
</reference>
<feature type="domain" description="HTH luxR-type" evidence="2">
    <location>
        <begin position="7"/>
        <end position="72"/>
    </location>
</feature>
<dbReference type="Gene3D" id="1.10.10.10">
    <property type="entry name" value="Winged helix-like DNA-binding domain superfamily/Winged helix DNA-binding domain"/>
    <property type="match status" value="1"/>
</dbReference>
<dbReference type="InterPro" id="IPR036388">
    <property type="entry name" value="WH-like_DNA-bd_sf"/>
</dbReference>
<evidence type="ECO:0000256" key="1">
    <source>
        <dbReference type="ARBA" id="ARBA00023125"/>
    </source>
</evidence>
<dbReference type="PRINTS" id="PR00038">
    <property type="entry name" value="HTHLUXR"/>
</dbReference>
<dbReference type="CDD" id="cd06170">
    <property type="entry name" value="LuxR_C_like"/>
    <property type="match status" value="1"/>
</dbReference>
<dbReference type="EMBL" id="BAABHC010000002">
    <property type="protein sequence ID" value="GAA4424080.1"/>
    <property type="molecule type" value="Genomic_DNA"/>
</dbReference>
<proteinExistence type="predicted"/>
<organism evidence="3 4">
    <name type="scientific">Pontibacter saemangeumensis</name>
    <dbReference type="NCBI Taxonomy" id="1084525"/>
    <lineage>
        <taxon>Bacteria</taxon>
        <taxon>Pseudomonadati</taxon>
        <taxon>Bacteroidota</taxon>
        <taxon>Cytophagia</taxon>
        <taxon>Cytophagales</taxon>
        <taxon>Hymenobacteraceae</taxon>
        <taxon>Pontibacter</taxon>
    </lineage>
</organism>
<accession>A0ABP8L867</accession>